<comment type="caution">
    <text evidence="3">The sequence shown here is derived from an EMBL/GenBank/DDBJ whole genome shotgun (WGS) entry which is preliminary data.</text>
</comment>
<proteinExistence type="inferred from homology"/>
<evidence type="ECO:0000256" key="1">
    <source>
        <dbReference type="HAMAP-Rule" id="MF_01866"/>
    </source>
</evidence>
<reference evidence="3" key="2">
    <citation type="submission" date="2020-08" db="EMBL/GenBank/DDBJ databases">
        <authorList>
            <person name="Lai Q."/>
        </authorList>
    </citation>
    <scope>NUCLEOTIDE SEQUENCE</scope>
    <source>
        <strain evidence="3">S27-2</strain>
    </source>
</reference>
<evidence type="ECO:0000313" key="4">
    <source>
        <dbReference type="Proteomes" id="UP000601768"/>
    </source>
</evidence>
<protein>
    <recommendedName>
        <fullName evidence="1">YcgL domain-containing protein H8B19_15235</fullName>
    </recommendedName>
</protein>
<sequence>MLCAVYKSSKKAETYLFVNKRDDFSDVPDSLLQTFGKPLFVMMLLLKPSRKMAISDPHAVKLALEQQGFYLQLPPPTENLLEQHRIKNQGNNPL</sequence>
<dbReference type="EMBL" id="JACNEP010000015">
    <property type="protein sequence ID" value="MBC3767233.1"/>
    <property type="molecule type" value="Genomic_DNA"/>
</dbReference>
<dbReference type="PANTHER" id="PTHR38109:SF1">
    <property type="entry name" value="PROTEIN YCGL"/>
    <property type="match status" value="1"/>
</dbReference>
<evidence type="ECO:0000259" key="2">
    <source>
        <dbReference type="PROSITE" id="PS51648"/>
    </source>
</evidence>
<name>A0A8J6IXY6_9ALTE</name>
<dbReference type="InterPro" id="IPR027354">
    <property type="entry name" value="YcgL_dom"/>
</dbReference>
<evidence type="ECO:0000313" key="3">
    <source>
        <dbReference type="EMBL" id="MBC3767233.1"/>
    </source>
</evidence>
<keyword evidence="4" id="KW-1185">Reference proteome</keyword>
<dbReference type="Gene3D" id="3.10.510.20">
    <property type="entry name" value="YcgL domain"/>
    <property type="match status" value="1"/>
</dbReference>
<reference evidence="3" key="1">
    <citation type="journal article" date="2018" name="Int. J. Syst. Evol. Microbiol.">
        <title>Neptunicella marina gen. nov., sp. nov., isolated from surface seawater.</title>
        <authorList>
            <person name="Liu X."/>
            <person name="Lai Q."/>
            <person name="Du Y."/>
            <person name="Zhang X."/>
            <person name="Liu Z."/>
            <person name="Sun F."/>
            <person name="Shao Z."/>
        </authorList>
    </citation>
    <scope>NUCLEOTIDE SEQUENCE</scope>
    <source>
        <strain evidence="3">S27-2</strain>
    </source>
</reference>
<dbReference type="AlphaFoldDB" id="A0A8J6IXY6"/>
<dbReference type="RefSeq" id="WP_186507751.1">
    <property type="nucleotide sequence ID" value="NZ_JACNEP010000015.1"/>
</dbReference>
<gene>
    <name evidence="3" type="ORF">H8B19_15235</name>
</gene>
<dbReference type="Proteomes" id="UP000601768">
    <property type="component" value="Unassembled WGS sequence"/>
</dbReference>
<dbReference type="HAMAP" id="MF_01866">
    <property type="entry name" value="UPF0745"/>
    <property type="match status" value="1"/>
</dbReference>
<accession>A0A8J6IXY6</accession>
<dbReference type="InterPro" id="IPR038068">
    <property type="entry name" value="YcgL-like_sf"/>
</dbReference>
<dbReference type="PROSITE" id="PS51648">
    <property type="entry name" value="YCGL"/>
    <property type="match status" value="1"/>
</dbReference>
<dbReference type="PANTHER" id="PTHR38109">
    <property type="entry name" value="PROTEIN YCGL"/>
    <property type="match status" value="1"/>
</dbReference>
<dbReference type="Pfam" id="PF05166">
    <property type="entry name" value="YcgL"/>
    <property type="match status" value="1"/>
</dbReference>
<feature type="domain" description="YcgL" evidence="2">
    <location>
        <begin position="1"/>
        <end position="85"/>
    </location>
</feature>
<dbReference type="SUPFAM" id="SSF160191">
    <property type="entry name" value="YcgL-like"/>
    <property type="match status" value="1"/>
</dbReference>
<organism evidence="3 4">
    <name type="scientific">Neptunicella marina</name>
    <dbReference type="NCBI Taxonomy" id="2125989"/>
    <lineage>
        <taxon>Bacteria</taxon>
        <taxon>Pseudomonadati</taxon>
        <taxon>Pseudomonadota</taxon>
        <taxon>Gammaproteobacteria</taxon>
        <taxon>Alteromonadales</taxon>
        <taxon>Alteromonadaceae</taxon>
        <taxon>Neptunicella</taxon>
    </lineage>
</organism>